<evidence type="ECO:0000313" key="5">
    <source>
        <dbReference type="Proteomes" id="UP001476798"/>
    </source>
</evidence>
<protein>
    <recommendedName>
        <fullName evidence="6">Importin alpha</fullName>
    </recommendedName>
</protein>
<dbReference type="Gene3D" id="1.25.10.10">
    <property type="entry name" value="Leucine-rich Repeat Variant"/>
    <property type="match status" value="1"/>
</dbReference>
<evidence type="ECO:0008006" key="6">
    <source>
        <dbReference type="Google" id="ProtNLM"/>
    </source>
</evidence>
<dbReference type="Proteomes" id="UP001476798">
    <property type="component" value="Unassembled WGS sequence"/>
</dbReference>
<dbReference type="SUPFAM" id="SSF48371">
    <property type="entry name" value="ARM repeat"/>
    <property type="match status" value="1"/>
</dbReference>
<keyword evidence="3" id="KW-0653">Protein transport</keyword>
<dbReference type="EMBL" id="JAHRIO010020629">
    <property type="protein sequence ID" value="MEQ2164829.1"/>
    <property type="molecule type" value="Genomic_DNA"/>
</dbReference>
<evidence type="ECO:0000256" key="2">
    <source>
        <dbReference type="ARBA" id="ARBA00022448"/>
    </source>
</evidence>
<organism evidence="4 5">
    <name type="scientific">Goodea atripinnis</name>
    <dbReference type="NCBI Taxonomy" id="208336"/>
    <lineage>
        <taxon>Eukaryota</taxon>
        <taxon>Metazoa</taxon>
        <taxon>Chordata</taxon>
        <taxon>Craniata</taxon>
        <taxon>Vertebrata</taxon>
        <taxon>Euteleostomi</taxon>
        <taxon>Actinopterygii</taxon>
        <taxon>Neopterygii</taxon>
        <taxon>Teleostei</taxon>
        <taxon>Neoteleostei</taxon>
        <taxon>Acanthomorphata</taxon>
        <taxon>Ovalentaria</taxon>
        <taxon>Atherinomorphae</taxon>
        <taxon>Cyprinodontiformes</taxon>
        <taxon>Goodeidae</taxon>
        <taxon>Goodea</taxon>
    </lineage>
</organism>
<gene>
    <name evidence="4" type="ORF">GOODEAATRI_010744</name>
</gene>
<name>A0ABV0N0B5_9TELE</name>
<feature type="non-terminal residue" evidence="4">
    <location>
        <position position="1"/>
    </location>
</feature>
<dbReference type="InterPro" id="IPR000225">
    <property type="entry name" value="Armadillo"/>
</dbReference>
<dbReference type="Pfam" id="PF00514">
    <property type="entry name" value="Arm"/>
    <property type="match status" value="1"/>
</dbReference>
<dbReference type="SMART" id="SM00185">
    <property type="entry name" value="ARM"/>
    <property type="match status" value="1"/>
</dbReference>
<proteinExistence type="inferred from homology"/>
<accession>A0ABV0N0B5</accession>
<comment type="similarity">
    <text evidence="1">Belongs to the importin alpha family.</text>
</comment>
<keyword evidence="2" id="KW-0813">Transport</keyword>
<sequence length="114" mass="12427">ILVDTVWALSYLTDGGNEQIQMVIDSGVVPLLVEFLVEQNVIPPFCNLLSVKDSQVVQVVLDGLKNILIMAGDEASTIAEIIEECGGLCSSVSLLLLHLSFWFTLGMSLKNRHP</sequence>
<reference evidence="4 5" key="1">
    <citation type="submission" date="2021-06" db="EMBL/GenBank/DDBJ databases">
        <authorList>
            <person name="Palmer J.M."/>
        </authorList>
    </citation>
    <scope>NUCLEOTIDE SEQUENCE [LARGE SCALE GENOMIC DNA]</scope>
    <source>
        <strain evidence="4 5">GA_2019</strain>
        <tissue evidence="4">Muscle</tissue>
    </source>
</reference>
<evidence type="ECO:0000256" key="1">
    <source>
        <dbReference type="ARBA" id="ARBA00010394"/>
    </source>
</evidence>
<dbReference type="InterPro" id="IPR011989">
    <property type="entry name" value="ARM-like"/>
</dbReference>
<keyword evidence="5" id="KW-1185">Reference proteome</keyword>
<dbReference type="InterPro" id="IPR016024">
    <property type="entry name" value="ARM-type_fold"/>
</dbReference>
<evidence type="ECO:0000313" key="4">
    <source>
        <dbReference type="EMBL" id="MEQ2164829.1"/>
    </source>
</evidence>
<comment type="caution">
    <text evidence="4">The sequence shown here is derived from an EMBL/GenBank/DDBJ whole genome shotgun (WGS) entry which is preliminary data.</text>
</comment>
<dbReference type="PANTHER" id="PTHR23316">
    <property type="entry name" value="IMPORTIN ALPHA"/>
    <property type="match status" value="1"/>
</dbReference>
<evidence type="ECO:0000256" key="3">
    <source>
        <dbReference type="ARBA" id="ARBA00022927"/>
    </source>
</evidence>